<reference evidence="2 3" key="1">
    <citation type="submission" date="2023-05" db="EMBL/GenBank/DDBJ databases">
        <title>Complete Genome Resource of Xanthomonas oryzae pv. leersiae Strain YNJC Isolated From Plateau Japonica Rice in Southwest China.</title>
        <authorList>
            <person name="Aa X."/>
            <person name="Mei L."/>
            <person name="Liu P."/>
            <person name="Yang Y."/>
            <person name="Tang C."/>
            <person name="Zhang F."/>
            <person name="Dong C."/>
            <person name="Wang B."/>
            <person name="Chen X."/>
            <person name="Dai L."/>
        </authorList>
    </citation>
    <scope>NUCLEOTIDE SEQUENCE [LARGE SCALE GENOMIC DNA]</scope>
    <source>
        <strain evidence="2 3">YNJC</strain>
    </source>
</reference>
<protein>
    <submittedName>
        <fullName evidence="2">M12 family metallo-peptidase</fullName>
    </submittedName>
</protein>
<dbReference type="PROSITE" id="PS51257">
    <property type="entry name" value="PROKAR_LIPOPROTEIN"/>
    <property type="match status" value="1"/>
</dbReference>
<name>A0AAJ6GUM0_9XANT</name>
<dbReference type="Gene3D" id="3.40.390.10">
    <property type="entry name" value="Collagenase (Catalytic Domain)"/>
    <property type="match status" value="1"/>
</dbReference>
<evidence type="ECO:0000313" key="3">
    <source>
        <dbReference type="Proteomes" id="UP001228059"/>
    </source>
</evidence>
<dbReference type="InterPro" id="IPR024079">
    <property type="entry name" value="MetalloPept_cat_dom_sf"/>
</dbReference>
<gene>
    <name evidence="2" type="ORF">QN060_22240</name>
</gene>
<dbReference type="Proteomes" id="UP001228059">
    <property type="component" value="Chromosome"/>
</dbReference>
<feature type="chain" id="PRO_5042603797" evidence="1">
    <location>
        <begin position="25"/>
        <end position="431"/>
    </location>
</feature>
<dbReference type="SUPFAM" id="SSF55486">
    <property type="entry name" value="Metalloproteases ('zincins'), catalytic domain"/>
    <property type="match status" value="1"/>
</dbReference>
<dbReference type="AlphaFoldDB" id="A0AAJ6GUM0"/>
<keyword evidence="1" id="KW-0732">Signal</keyword>
<proteinExistence type="predicted"/>
<sequence length="431" mass="46558">MKKNFLASTIVLALSCTTTSIASAADQWLSFSNQQKTRITSTERLSPIEINETQAFDNAAAGGLWLPLPDGRRIYAKTILQTSQDNDHWTFVGTVPAEKQSVVITFGRNAVFGSIPTGNNSSVRIVTRGGKLYVAERLPKNIALDRLNKNDGAMAPDYLIPPKQLVSEQDSLNRHPPVKQALGATTPAVVDVLVGYTTGLVRELGSVDAVDTRINYLVAVTNRAYSDSQVNGRLRLVGTQQVDYTDSTTDEAALKDMTEASGTSSLAVLHTQRDAQGADLVALLRPYNAKQGACGVAWLNGAGLQTYNVNMQAAGYAAISDGNDEEAGNYCEDISFAHEIGHNLGLAHDKADSGNTPGAFTYAYGWRQTLDEGSFNTIMAYHADDQVRVPYFANPRITLCNDNPCGDIDEADQTRALNITMPIAANFRSTK</sequence>
<evidence type="ECO:0000256" key="1">
    <source>
        <dbReference type="SAM" id="SignalP"/>
    </source>
</evidence>
<dbReference type="GO" id="GO:0008237">
    <property type="term" value="F:metallopeptidase activity"/>
    <property type="evidence" value="ECO:0007669"/>
    <property type="project" value="InterPro"/>
</dbReference>
<dbReference type="RefSeq" id="WP_241442436.1">
    <property type="nucleotide sequence ID" value="NZ_CP127225.1"/>
</dbReference>
<dbReference type="Pfam" id="PF13583">
    <property type="entry name" value="Reprolysin_4"/>
    <property type="match status" value="1"/>
</dbReference>
<accession>A0AAJ6GUM0</accession>
<dbReference type="EMBL" id="CP127225">
    <property type="protein sequence ID" value="WIX06664.1"/>
    <property type="molecule type" value="Genomic_DNA"/>
</dbReference>
<evidence type="ECO:0000313" key="2">
    <source>
        <dbReference type="EMBL" id="WIX06664.1"/>
    </source>
</evidence>
<organism evidence="2 3">
    <name type="scientific">Xanthomonas oryzae pv. leersiae</name>
    <dbReference type="NCBI Taxonomy" id="3112258"/>
    <lineage>
        <taxon>Bacteria</taxon>
        <taxon>Pseudomonadati</taxon>
        <taxon>Pseudomonadota</taxon>
        <taxon>Gammaproteobacteria</taxon>
        <taxon>Lysobacterales</taxon>
        <taxon>Lysobacteraceae</taxon>
        <taxon>Xanthomonas</taxon>
    </lineage>
</organism>
<feature type="signal peptide" evidence="1">
    <location>
        <begin position="1"/>
        <end position="24"/>
    </location>
</feature>